<dbReference type="InterPro" id="IPR000111">
    <property type="entry name" value="Glyco_hydro_27/36_CS"/>
</dbReference>
<evidence type="ECO:0000256" key="1">
    <source>
        <dbReference type="ARBA" id="ARBA00009743"/>
    </source>
</evidence>
<evidence type="ECO:0000256" key="4">
    <source>
        <dbReference type="RuleBase" id="RU361168"/>
    </source>
</evidence>
<dbReference type="InterPro" id="IPR002241">
    <property type="entry name" value="Glyco_hydro_27"/>
</dbReference>
<evidence type="ECO:0000313" key="6">
    <source>
        <dbReference type="EMBL" id="RWS18504.1"/>
    </source>
</evidence>
<comment type="similarity">
    <text evidence="1 4">Belongs to the glycosyl hydrolase 27 family.</text>
</comment>
<protein>
    <recommendedName>
        <fullName evidence="4">Alpha-galactosidase</fullName>
        <ecNumber evidence="4">3.2.1.-</ecNumber>
    </recommendedName>
</protein>
<comment type="caution">
    <text evidence="6">The sequence shown here is derived from an EMBL/GenBank/DDBJ whole genome shotgun (WGS) entry which is preliminary data.</text>
</comment>
<dbReference type="SUPFAM" id="SSF51445">
    <property type="entry name" value="(Trans)glycosidases"/>
    <property type="match status" value="1"/>
</dbReference>
<feature type="signal peptide" evidence="5">
    <location>
        <begin position="1"/>
        <end position="26"/>
    </location>
</feature>
<dbReference type="GO" id="GO:0009311">
    <property type="term" value="P:oligosaccharide metabolic process"/>
    <property type="evidence" value="ECO:0007669"/>
    <property type="project" value="TreeGrafter"/>
</dbReference>
<dbReference type="PANTHER" id="PTHR11452">
    <property type="entry name" value="ALPHA-GALACTOSIDASE/ALPHA-N-ACETYLGALACTOSAMINIDASE"/>
    <property type="match status" value="1"/>
</dbReference>
<dbReference type="OrthoDB" id="5795902at2759"/>
<dbReference type="GO" id="GO:0016139">
    <property type="term" value="P:glycoside catabolic process"/>
    <property type="evidence" value="ECO:0007669"/>
    <property type="project" value="TreeGrafter"/>
</dbReference>
<dbReference type="GO" id="GO:0004557">
    <property type="term" value="F:alpha-galactosidase activity"/>
    <property type="evidence" value="ECO:0007669"/>
    <property type="project" value="TreeGrafter"/>
</dbReference>
<dbReference type="EC" id="3.2.1.-" evidence="4"/>
<keyword evidence="5" id="KW-0732">Signal</keyword>
<dbReference type="Pfam" id="PF16499">
    <property type="entry name" value="Melibiase_2"/>
    <property type="match status" value="1"/>
</dbReference>
<keyword evidence="4" id="KW-1015">Disulfide bond</keyword>
<keyword evidence="3 4" id="KW-0326">Glycosidase</keyword>
<dbReference type="CDD" id="cd14792">
    <property type="entry name" value="GH27"/>
    <property type="match status" value="1"/>
</dbReference>
<dbReference type="InterPro" id="IPR017853">
    <property type="entry name" value="GH"/>
</dbReference>
<evidence type="ECO:0000256" key="5">
    <source>
        <dbReference type="SAM" id="SignalP"/>
    </source>
</evidence>
<dbReference type="Gene3D" id="3.20.20.70">
    <property type="entry name" value="Aldolase class I"/>
    <property type="match status" value="1"/>
</dbReference>
<organism evidence="6 7">
    <name type="scientific">Leptotrombidium deliense</name>
    <dbReference type="NCBI Taxonomy" id="299467"/>
    <lineage>
        <taxon>Eukaryota</taxon>
        <taxon>Metazoa</taxon>
        <taxon>Ecdysozoa</taxon>
        <taxon>Arthropoda</taxon>
        <taxon>Chelicerata</taxon>
        <taxon>Arachnida</taxon>
        <taxon>Acari</taxon>
        <taxon>Acariformes</taxon>
        <taxon>Trombidiformes</taxon>
        <taxon>Prostigmata</taxon>
        <taxon>Anystina</taxon>
        <taxon>Parasitengona</taxon>
        <taxon>Trombiculoidea</taxon>
        <taxon>Trombiculidae</taxon>
        <taxon>Leptotrombidium</taxon>
    </lineage>
</organism>
<reference evidence="6 7" key="1">
    <citation type="journal article" date="2018" name="Gigascience">
        <title>Genomes of trombidid mites reveal novel predicted allergens and laterally-transferred genes associated with secondary metabolism.</title>
        <authorList>
            <person name="Dong X."/>
            <person name="Chaisiri K."/>
            <person name="Xia D."/>
            <person name="Armstrong S.D."/>
            <person name="Fang Y."/>
            <person name="Donnelly M.J."/>
            <person name="Kadowaki T."/>
            <person name="McGarry J.W."/>
            <person name="Darby A.C."/>
            <person name="Makepeace B.L."/>
        </authorList>
    </citation>
    <scope>NUCLEOTIDE SEQUENCE [LARGE SCALE GENOMIC DNA]</scope>
    <source>
        <strain evidence="6">UoL-UT</strain>
    </source>
</reference>
<keyword evidence="2 4" id="KW-0378">Hydrolase</keyword>
<dbReference type="PANTHER" id="PTHR11452:SF83">
    <property type="entry name" value="ALPHA-GALACTOSIDASE"/>
    <property type="match status" value="1"/>
</dbReference>
<dbReference type="PROSITE" id="PS00512">
    <property type="entry name" value="ALPHA_GALACTOSIDASE"/>
    <property type="match status" value="1"/>
</dbReference>
<dbReference type="STRING" id="299467.A0A443RTB8"/>
<dbReference type="PRINTS" id="PR00740">
    <property type="entry name" value="GLHYDRLASE27"/>
</dbReference>
<evidence type="ECO:0000256" key="3">
    <source>
        <dbReference type="ARBA" id="ARBA00023295"/>
    </source>
</evidence>
<keyword evidence="7" id="KW-1185">Reference proteome</keyword>
<accession>A0A443RTB8</accession>
<proteinExistence type="inferred from homology"/>
<dbReference type="EMBL" id="NCKV01038620">
    <property type="protein sequence ID" value="RWS18504.1"/>
    <property type="molecule type" value="Genomic_DNA"/>
</dbReference>
<dbReference type="AlphaFoldDB" id="A0A443RTB8"/>
<dbReference type="GO" id="GO:0005737">
    <property type="term" value="C:cytoplasm"/>
    <property type="evidence" value="ECO:0007669"/>
    <property type="project" value="TreeGrafter"/>
</dbReference>
<gene>
    <name evidence="6" type="ORF">B4U80_08571</name>
</gene>
<evidence type="ECO:0000256" key="2">
    <source>
        <dbReference type="ARBA" id="ARBA00022801"/>
    </source>
</evidence>
<dbReference type="VEuPathDB" id="VectorBase:LDEU013536"/>
<feature type="non-terminal residue" evidence="6">
    <location>
        <position position="1"/>
    </location>
</feature>
<sequence length="197" mass="21921">HKTEGTRIMMVSFAFFLICVFGLANGLDNGLARTPPMGWLSWTRYTCELDCNTYPDECISERLYKITADLMVSEGYKDVGYEYVNIDDCWSEMQRDPKSKQLVPDRKRFPSGIKALADYVHSKGLKFGIYTDMGTKTCAGYPALLNESSSGGDYITLDAATYANWGVDSLKVDGCNADATQFDSLFPKLTMALNKTG</sequence>
<evidence type="ECO:0000313" key="7">
    <source>
        <dbReference type="Proteomes" id="UP000288716"/>
    </source>
</evidence>
<name>A0A443RTB8_9ACAR</name>
<dbReference type="Proteomes" id="UP000288716">
    <property type="component" value="Unassembled WGS sequence"/>
</dbReference>
<dbReference type="InterPro" id="IPR013785">
    <property type="entry name" value="Aldolase_TIM"/>
</dbReference>
<feature type="chain" id="PRO_5019557849" description="Alpha-galactosidase" evidence="5">
    <location>
        <begin position="27"/>
        <end position="197"/>
    </location>
</feature>
<comment type="subunit">
    <text evidence="4">Homodimer.</text>
</comment>